<dbReference type="PANTHER" id="PTHR10465:SF0">
    <property type="entry name" value="SARCALUMENIN"/>
    <property type="match status" value="1"/>
</dbReference>
<comment type="subcellular location">
    <subcellularLocation>
        <location evidence="1">Membrane</location>
    </subcellularLocation>
</comment>
<evidence type="ECO:0000256" key="4">
    <source>
        <dbReference type="ARBA" id="ARBA00023134"/>
    </source>
</evidence>
<evidence type="ECO:0000256" key="1">
    <source>
        <dbReference type="ARBA" id="ARBA00004370"/>
    </source>
</evidence>
<accession>A0ABY8B063</accession>
<dbReference type="CDD" id="cd09912">
    <property type="entry name" value="DLP_2"/>
    <property type="match status" value="2"/>
</dbReference>
<feature type="domain" description="Dynamin N-terminal" evidence="6">
    <location>
        <begin position="595"/>
        <end position="785"/>
    </location>
</feature>
<evidence type="ECO:0000256" key="2">
    <source>
        <dbReference type="ARBA" id="ARBA00022741"/>
    </source>
</evidence>
<evidence type="ECO:0000256" key="3">
    <source>
        <dbReference type="ARBA" id="ARBA00022801"/>
    </source>
</evidence>
<dbReference type="InterPro" id="IPR045063">
    <property type="entry name" value="Dynamin_N"/>
</dbReference>
<keyword evidence="8" id="KW-1185">Reference proteome</keyword>
<evidence type="ECO:0000256" key="5">
    <source>
        <dbReference type="ARBA" id="ARBA00023136"/>
    </source>
</evidence>
<protein>
    <submittedName>
        <fullName evidence="7">Dynamin family protein</fullName>
    </submittedName>
</protein>
<dbReference type="PANTHER" id="PTHR10465">
    <property type="entry name" value="TRANSMEMBRANE GTPASE FZO1"/>
    <property type="match status" value="1"/>
</dbReference>
<keyword evidence="5" id="KW-0472">Membrane</keyword>
<evidence type="ECO:0000313" key="7">
    <source>
        <dbReference type="EMBL" id="WED53939.1"/>
    </source>
</evidence>
<keyword evidence="4" id="KW-0342">GTP-binding</keyword>
<gene>
    <name evidence="7" type="ORF">OE059_07695</name>
</gene>
<dbReference type="Pfam" id="PF00350">
    <property type="entry name" value="Dynamin_N"/>
    <property type="match status" value="2"/>
</dbReference>
<evidence type="ECO:0000259" key="6">
    <source>
        <dbReference type="Pfam" id="PF00350"/>
    </source>
</evidence>
<feature type="domain" description="Dynamin N-terminal" evidence="6">
    <location>
        <begin position="41"/>
        <end position="192"/>
    </location>
</feature>
<sequence>MHEQREQLARLALTFEQEEMTDAARLARTALQKVTNEEVWIAVCGHFSAGKSTLLNDWLEDGFLPTSPIPTSANIVTLRGGESAAAVAINDTDWISLDASSLSNISDYCKVEEIKEVEYTIDRFPFDEHVVLMDTPGIDSTDERHRQATERSLFLADHLFFMMDYNHVQSEQNIGLMKQFSREGRPYSIIINQIDKHDEDELSFVDFKASLTKAFRHHDIVPNDTFYISLRDLKHPHNEVERLRSYVRQVITDSRQQQVEHADALIHTLVRRNETSIQSTLDQLPTYEKSPKEMQSRLHRLEKKRAWWTSFRREFFKHQAPIVESAPIMTYEFRELLRSYLESCSPSFKVGLLFSKEKTKQERARREEVAAKEFNRLIDMNLRPHLVKYAEDIIRDLKLPETLLPKGDVLPIAPSSLITEQVKSGASLSGDTVLQFSRDIETALATWVTKVSEPWVHSTDTYMKAEVDLRLEQFTTEEEALYEALDTEALRIRLSNRLNAIGQYEALQFDSNQLDQLAVRNYIDATYLPEKQSNVVESEVASTSILDDDQDLFDFNFSYENAVCEILENHPLFRSRVSTLRKKIERAKHEQYTFAIFGAFSAGKSSTLNALLGETVLPTSPNPLTASITKIVPPDGRTNRTAMITFKSRDELEEELQGYGTSLTSLDVDHPFVNAVKAAPLDYLGQTEIVDYDTFCAFVAQEEKSCIVKEIELYLDSPWAQRGIVFVDTPGADSQFNRHSEVQFGYMRDADAVLFVTYYNHAFTEADRELVIQLGRVQGTGDHEMFFLVNASDLATDDEERDAVTSYVSQQLTALGVRRPSVLPISSRNAMQGDDEGFDRFVSTLERYVDKDLRLANAMRIQEETTALLAAFDRVLNEAKEDASAKEHRRQQLIALLENPPALAVSALIDLFDREAKELLAHLETRSLLRLSDFVKETFHPVEVDGSRKSLERALGRTLDKYAYDIQQELQVFQYRLERYVKREFVALVERLTERQASLLPTLEFDRDLDVAWLREAIEPIHLETSPYQSVLKRYKNASQFFEGDGRTQLKDELTSLLRDMIRSRLETIHSKQVERANEEIKKSEIEIEREWSTQVTEIADAELNMLTDNHSFDEMHERLESLRKETV</sequence>
<name>A0ABY8B063_9BACL</name>
<dbReference type="Proteomes" id="UP001219957">
    <property type="component" value="Chromosome"/>
</dbReference>
<dbReference type="SUPFAM" id="SSF52540">
    <property type="entry name" value="P-loop containing nucleoside triphosphate hydrolases"/>
    <property type="match status" value="2"/>
</dbReference>
<reference evidence="7 8" key="1">
    <citation type="submission" date="2022-10" db="EMBL/GenBank/DDBJ databases">
        <title>Complete genome sequence of Exiguobacterium profundum TSS-3 isolated from an extremely saline-alkaline spring located in Ixtapa, Chiapas-Mexico.</title>
        <authorList>
            <person name="Rincon-Rosales R."/>
            <person name="Rogel M.A."/>
            <person name="Rincon-Molina C.I."/>
            <person name="Guerrero G."/>
            <person name="Manzano-Gomez L.A."/>
            <person name="Lopez-Lopez A."/>
            <person name="Rincon Molina F.A."/>
            <person name="Martinez-Romero E."/>
        </authorList>
    </citation>
    <scope>NUCLEOTIDE SEQUENCE [LARGE SCALE GENOMIC DNA]</scope>
    <source>
        <strain evidence="7 8">TSS-3</strain>
    </source>
</reference>
<dbReference type="EMBL" id="CP109617">
    <property type="protein sequence ID" value="WED53939.1"/>
    <property type="molecule type" value="Genomic_DNA"/>
</dbReference>
<evidence type="ECO:0000313" key="8">
    <source>
        <dbReference type="Proteomes" id="UP001219957"/>
    </source>
</evidence>
<dbReference type="InterPro" id="IPR027094">
    <property type="entry name" value="Mitofusin_fam"/>
</dbReference>
<dbReference type="Gene3D" id="3.40.50.300">
    <property type="entry name" value="P-loop containing nucleotide triphosphate hydrolases"/>
    <property type="match status" value="2"/>
</dbReference>
<proteinExistence type="predicted"/>
<keyword evidence="2" id="KW-0547">Nucleotide-binding</keyword>
<keyword evidence="3" id="KW-0378">Hydrolase</keyword>
<organism evidence="7 8">
    <name type="scientific">Exiguobacterium profundum</name>
    <dbReference type="NCBI Taxonomy" id="307643"/>
    <lineage>
        <taxon>Bacteria</taxon>
        <taxon>Bacillati</taxon>
        <taxon>Bacillota</taxon>
        <taxon>Bacilli</taxon>
        <taxon>Bacillales</taxon>
        <taxon>Bacillales Family XII. Incertae Sedis</taxon>
        <taxon>Exiguobacterium</taxon>
    </lineage>
</organism>
<dbReference type="InterPro" id="IPR027417">
    <property type="entry name" value="P-loop_NTPase"/>
</dbReference>
<dbReference type="RefSeq" id="WP_270812016.1">
    <property type="nucleotide sequence ID" value="NZ_CP109617.1"/>
</dbReference>